<organism evidence="1 2">
    <name type="scientific">Paucidesulfovibrio gracilis DSM 16080</name>
    <dbReference type="NCBI Taxonomy" id="1121449"/>
    <lineage>
        <taxon>Bacteria</taxon>
        <taxon>Pseudomonadati</taxon>
        <taxon>Thermodesulfobacteriota</taxon>
        <taxon>Desulfovibrionia</taxon>
        <taxon>Desulfovibrionales</taxon>
        <taxon>Desulfovibrionaceae</taxon>
        <taxon>Paucidesulfovibrio</taxon>
    </lineage>
</organism>
<evidence type="ECO:0000313" key="2">
    <source>
        <dbReference type="Proteomes" id="UP000190027"/>
    </source>
</evidence>
<dbReference type="AlphaFoldDB" id="A0A1T4W1W7"/>
<evidence type="ECO:0000313" key="1">
    <source>
        <dbReference type="EMBL" id="SKA71246.1"/>
    </source>
</evidence>
<dbReference type="GO" id="GO:0006355">
    <property type="term" value="P:regulation of DNA-templated transcription"/>
    <property type="evidence" value="ECO:0007669"/>
    <property type="project" value="InterPro"/>
</dbReference>
<dbReference type="RefSeq" id="WP_078715697.1">
    <property type="nucleotide sequence ID" value="NZ_FUYC01000001.1"/>
</dbReference>
<dbReference type="STRING" id="1121449.SAMN02745704_00105"/>
<dbReference type="InterPro" id="IPR010985">
    <property type="entry name" value="Ribbon_hlx_hlx"/>
</dbReference>
<reference evidence="1 2" key="1">
    <citation type="submission" date="2017-02" db="EMBL/GenBank/DDBJ databases">
        <authorList>
            <person name="Peterson S.W."/>
        </authorList>
    </citation>
    <scope>NUCLEOTIDE SEQUENCE [LARGE SCALE GENOMIC DNA]</scope>
    <source>
        <strain evidence="1 2">DSM 16080</strain>
    </source>
</reference>
<accession>A0A1T4W1W7</accession>
<sequence length="80" mass="8923">MPSMVSTRFDTATLERLDEAVHALGQTRSGLIKNAVNHYLEYLTWYSAEVQKGLDDVEAGRVFSHEEVADKLKGLGVELD</sequence>
<dbReference type="OrthoDB" id="5298181at2"/>
<protein>
    <submittedName>
        <fullName evidence="1">Predicted transcriptional regulator</fullName>
    </submittedName>
</protein>
<dbReference type="SUPFAM" id="SSF47598">
    <property type="entry name" value="Ribbon-helix-helix"/>
    <property type="match status" value="1"/>
</dbReference>
<keyword evidence="2" id="KW-1185">Reference proteome</keyword>
<dbReference type="EMBL" id="FUYC01000001">
    <property type="protein sequence ID" value="SKA71246.1"/>
    <property type="molecule type" value="Genomic_DNA"/>
</dbReference>
<name>A0A1T4W1W7_9BACT</name>
<gene>
    <name evidence="1" type="ORF">SAMN02745704_00105</name>
</gene>
<proteinExistence type="predicted"/>
<dbReference type="Proteomes" id="UP000190027">
    <property type="component" value="Unassembled WGS sequence"/>
</dbReference>